<keyword evidence="7 15" id="KW-0479">Metal-binding</keyword>
<dbReference type="CDD" id="cd11043">
    <property type="entry name" value="CYP90-like"/>
    <property type="match status" value="1"/>
</dbReference>
<dbReference type="InterPro" id="IPR017972">
    <property type="entry name" value="Cyt_P450_CS"/>
</dbReference>
<comment type="caution">
    <text evidence="17">The sequence shown here is derived from an EMBL/GenBank/DDBJ whole genome shotgun (WGS) entry which is preliminary data.</text>
</comment>
<sequence>MVVLSLSAGVVTALVGAVLVVTLIVKNVNWFLYEAKLGAKRNLLPPGDLGLPFVGNMWSFLSAYKSPNPETFINSFYSRYGKTGMYKSLMFGSPGIIVTTPELSRKILTDDENFKLGWPRSTIELVGEKSFIAMGDEDHKRLRRLTSASINGLEPLSMYLAFMDELMKNELEKWSKMGQIELLTELRRLTFKIIIHIFLGASSTSVMEALEKEYTKLNYGMRALRIDLPGFAFHKAFKARKNLVSIFQSVVNERRKEKLENPNKTAKDMLDQLIDAEDENGRKLADDEVIDIMIMYLNAGHESSGHTTMWATLILQQHPQYFQKAKQEQEEIVKRRPPNQKGMTMKEYRQMDFLSKAIDETMRYITFSLMTFREAKRDVKLNGFLIPEGWKVFVWYRAIHQDPQVYPNPRIFDPSRFDAPRKAGEFLPFGLGTRLCPGNELAKLEITVFLHHFLLNYKLEHTNPNAPIMFLPHTRPVDNCLARVVTARKKDIATHRRGGANLPKSRPAPIQRLNSELEVDIYTWVSEDIQTTPSTITQEELDNLREVQIIILDSDIIDMVGGLTATAEMKRRLATQPSITVGGDRISSSATVSRQPQLRRVKKWGGTKSRGSRCGGGFSRQFPSQKAAQEYWDSEVKIRSIRSEFLAKDKMIAEATTQIQDLNSSVTTLQSK</sequence>
<evidence type="ECO:0000313" key="17">
    <source>
        <dbReference type="EMBL" id="RYR64355.1"/>
    </source>
</evidence>
<evidence type="ECO:0000256" key="16">
    <source>
        <dbReference type="RuleBase" id="RU000461"/>
    </source>
</evidence>
<keyword evidence="8" id="KW-1133">Transmembrane helix</keyword>
<dbReference type="PANTHER" id="PTHR24286">
    <property type="entry name" value="CYTOCHROME P450 26"/>
    <property type="match status" value="1"/>
</dbReference>
<evidence type="ECO:0000256" key="4">
    <source>
        <dbReference type="ARBA" id="ARBA00010617"/>
    </source>
</evidence>
<dbReference type="Gene3D" id="1.10.630.10">
    <property type="entry name" value="Cytochrome P450"/>
    <property type="match status" value="1"/>
</dbReference>
<gene>
    <name evidence="17" type="ORF">Ahy_A03g010476</name>
</gene>
<evidence type="ECO:0000256" key="14">
    <source>
        <dbReference type="ARBA" id="ARBA00059142"/>
    </source>
</evidence>
<keyword evidence="5 15" id="KW-0349">Heme</keyword>
<protein>
    <recommendedName>
        <fullName evidence="19">Ent-kaurenoic acid oxidase</fullName>
    </recommendedName>
</protein>
<comment type="pathway">
    <text evidence="13">Plant hormone biosynthesis; gibberellin biosynthesis.</text>
</comment>
<evidence type="ECO:0000313" key="18">
    <source>
        <dbReference type="Proteomes" id="UP000289738"/>
    </source>
</evidence>
<dbReference type="GO" id="GO:0010268">
    <property type="term" value="P:brassinosteroid homeostasis"/>
    <property type="evidence" value="ECO:0007669"/>
    <property type="project" value="TreeGrafter"/>
</dbReference>
<evidence type="ECO:0000256" key="6">
    <source>
        <dbReference type="ARBA" id="ARBA00022692"/>
    </source>
</evidence>
<evidence type="ECO:0000256" key="8">
    <source>
        <dbReference type="ARBA" id="ARBA00022989"/>
    </source>
</evidence>
<feature type="binding site" description="axial binding residue" evidence="15">
    <location>
        <position position="436"/>
    </location>
    <ligand>
        <name>heme</name>
        <dbReference type="ChEBI" id="CHEBI:30413"/>
    </ligand>
    <ligandPart>
        <name>Fe</name>
        <dbReference type="ChEBI" id="CHEBI:18248"/>
    </ligandPart>
</feature>
<evidence type="ECO:0000256" key="5">
    <source>
        <dbReference type="ARBA" id="ARBA00022617"/>
    </source>
</evidence>
<dbReference type="SUPFAM" id="SSF48264">
    <property type="entry name" value="Cytochrome P450"/>
    <property type="match status" value="1"/>
</dbReference>
<dbReference type="GO" id="GO:0016125">
    <property type="term" value="P:sterol metabolic process"/>
    <property type="evidence" value="ECO:0007669"/>
    <property type="project" value="TreeGrafter"/>
</dbReference>
<dbReference type="InterPro" id="IPR002401">
    <property type="entry name" value="Cyt_P450_E_grp-I"/>
</dbReference>
<evidence type="ECO:0000256" key="2">
    <source>
        <dbReference type="ARBA" id="ARBA00004167"/>
    </source>
</evidence>
<keyword evidence="18" id="KW-1185">Reference proteome</keyword>
<evidence type="ECO:0000256" key="9">
    <source>
        <dbReference type="ARBA" id="ARBA00023002"/>
    </source>
</evidence>
<dbReference type="GO" id="GO:0009686">
    <property type="term" value="P:gibberellin biosynthetic process"/>
    <property type="evidence" value="ECO:0007669"/>
    <property type="project" value="UniProtKB-ARBA"/>
</dbReference>
<evidence type="ECO:0000256" key="10">
    <source>
        <dbReference type="ARBA" id="ARBA00023004"/>
    </source>
</evidence>
<dbReference type="Proteomes" id="UP000289738">
    <property type="component" value="Chromosome A03"/>
</dbReference>
<evidence type="ECO:0000256" key="1">
    <source>
        <dbReference type="ARBA" id="ARBA00001971"/>
    </source>
</evidence>
<evidence type="ECO:0000256" key="15">
    <source>
        <dbReference type="PIRSR" id="PIRSR602401-1"/>
    </source>
</evidence>
<name>A0A445DMD4_ARAHY</name>
<evidence type="ECO:0000256" key="7">
    <source>
        <dbReference type="ARBA" id="ARBA00022723"/>
    </source>
</evidence>
<evidence type="ECO:0000256" key="3">
    <source>
        <dbReference type="ARBA" id="ARBA00004972"/>
    </source>
</evidence>
<dbReference type="GO" id="GO:0016132">
    <property type="term" value="P:brassinosteroid biosynthetic process"/>
    <property type="evidence" value="ECO:0007669"/>
    <property type="project" value="TreeGrafter"/>
</dbReference>
<keyword evidence="12" id="KW-0472">Membrane</keyword>
<dbReference type="AlphaFoldDB" id="A0A445DMD4"/>
<dbReference type="GO" id="GO:0051777">
    <property type="term" value="F:ent-kaurenoic acid monooxygenase activity"/>
    <property type="evidence" value="ECO:0007669"/>
    <property type="project" value="UniProtKB-ARBA"/>
</dbReference>
<evidence type="ECO:0000256" key="12">
    <source>
        <dbReference type="ARBA" id="ARBA00023136"/>
    </source>
</evidence>
<dbReference type="FunFam" id="1.10.630.10:FF:000052">
    <property type="entry name" value="Ent-kaurenoic acid oxidase"/>
    <property type="match status" value="1"/>
</dbReference>
<evidence type="ECO:0000256" key="11">
    <source>
        <dbReference type="ARBA" id="ARBA00023033"/>
    </source>
</evidence>
<keyword evidence="6" id="KW-0812">Transmembrane</keyword>
<dbReference type="PRINTS" id="PR00385">
    <property type="entry name" value="P450"/>
</dbReference>
<comment type="function">
    <text evidence="14">Catalyzes three successive oxidations of ent-kaurenoic acid giving gibberellin 12 (GA12), a key step in gibberellins (GAs) biosynthesis. GAs, which are involved many processes, including stem elongation, play a central role in plant development.</text>
</comment>
<dbReference type="PROSITE" id="PS00086">
    <property type="entry name" value="CYTOCHROME_P450"/>
    <property type="match status" value="1"/>
</dbReference>
<keyword evidence="11 16" id="KW-0503">Monooxygenase</keyword>
<comment type="pathway">
    <text evidence="3">Hormone biosynthesis.</text>
</comment>
<dbReference type="GO" id="GO:0016020">
    <property type="term" value="C:membrane"/>
    <property type="evidence" value="ECO:0007669"/>
    <property type="project" value="UniProtKB-SubCell"/>
</dbReference>
<dbReference type="GO" id="GO:0020037">
    <property type="term" value="F:heme binding"/>
    <property type="evidence" value="ECO:0007669"/>
    <property type="project" value="InterPro"/>
</dbReference>
<organism evidence="17 18">
    <name type="scientific">Arachis hypogaea</name>
    <name type="common">Peanut</name>
    <dbReference type="NCBI Taxonomy" id="3818"/>
    <lineage>
        <taxon>Eukaryota</taxon>
        <taxon>Viridiplantae</taxon>
        <taxon>Streptophyta</taxon>
        <taxon>Embryophyta</taxon>
        <taxon>Tracheophyta</taxon>
        <taxon>Spermatophyta</taxon>
        <taxon>Magnoliopsida</taxon>
        <taxon>eudicotyledons</taxon>
        <taxon>Gunneridae</taxon>
        <taxon>Pentapetalae</taxon>
        <taxon>rosids</taxon>
        <taxon>fabids</taxon>
        <taxon>Fabales</taxon>
        <taxon>Fabaceae</taxon>
        <taxon>Papilionoideae</taxon>
        <taxon>50 kb inversion clade</taxon>
        <taxon>dalbergioids sensu lato</taxon>
        <taxon>Dalbergieae</taxon>
        <taxon>Pterocarpus clade</taxon>
        <taxon>Arachis</taxon>
    </lineage>
</organism>
<dbReference type="PRINTS" id="PR00463">
    <property type="entry name" value="EP450I"/>
</dbReference>
<dbReference type="EMBL" id="SDMP01000003">
    <property type="protein sequence ID" value="RYR64355.1"/>
    <property type="molecule type" value="Genomic_DNA"/>
</dbReference>
<dbReference type="STRING" id="3818.A0A445DMD4"/>
<accession>A0A445DMD4</accession>
<evidence type="ECO:0000256" key="13">
    <source>
        <dbReference type="ARBA" id="ARBA00037909"/>
    </source>
</evidence>
<dbReference type="Pfam" id="PF00067">
    <property type="entry name" value="p450"/>
    <property type="match status" value="1"/>
</dbReference>
<comment type="subcellular location">
    <subcellularLocation>
        <location evidence="2">Membrane</location>
        <topology evidence="2">Single-pass membrane protein</topology>
    </subcellularLocation>
</comment>
<keyword evidence="10 15" id="KW-0408">Iron</keyword>
<comment type="cofactor">
    <cofactor evidence="1 15">
        <name>heme</name>
        <dbReference type="ChEBI" id="CHEBI:30413"/>
    </cofactor>
</comment>
<dbReference type="GO" id="GO:0005506">
    <property type="term" value="F:iron ion binding"/>
    <property type="evidence" value="ECO:0007669"/>
    <property type="project" value="InterPro"/>
</dbReference>
<evidence type="ECO:0008006" key="19">
    <source>
        <dbReference type="Google" id="ProtNLM"/>
    </source>
</evidence>
<dbReference type="PANTHER" id="PTHR24286:SF356">
    <property type="entry name" value="ENT-KAURENOIC ACID OXIDASE 2"/>
    <property type="match status" value="1"/>
</dbReference>
<dbReference type="InterPro" id="IPR036396">
    <property type="entry name" value="Cyt_P450_sf"/>
</dbReference>
<dbReference type="GO" id="GO:0005783">
    <property type="term" value="C:endoplasmic reticulum"/>
    <property type="evidence" value="ECO:0007669"/>
    <property type="project" value="UniProtKB-ARBA"/>
</dbReference>
<comment type="similarity">
    <text evidence="4 16">Belongs to the cytochrome P450 family.</text>
</comment>
<proteinExistence type="inferred from homology"/>
<reference evidence="17 18" key="1">
    <citation type="submission" date="2019-01" db="EMBL/GenBank/DDBJ databases">
        <title>Sequencing of cultivated peanut Arachis hypogaea provides insights into genome evolution and oil improvement.</title>
        <authorList>
            <person name="Chen X."/>
        </authorList>
    </citation>
    <scope>NUCLEOTIDE SEQUENCE [LARGE SCALE GENOMIC DNA]</scope>
    <source>
        <strain evidence="18">cv. Fuhuasheng</strain>
        <tissue evidence="17">Leaves</tissue>
    </source>
</reference>
<dbReference type="InterPro" id="IPR001128">
    <property type="entry name" value="Cyt_P450"/>
</dbReference>
<keyword evidence="9 16" id="KW-0560">Oxidoreductase</keyword>